<accession>A0ABM8AZM4</accession>
<keyword evidence="10" id="KW-1185">Reference proteome</keyword>
<sequence length="51" mass="5837">MDKWECPCGYVYDPAEGDAENNIAIGTKFEDLPDDWTCPECGAEKEYFEKL</sequence>
<dbReference type="CDD" id="cd00730">
    <property type="entry name" value="rubredoxin"/>
    <property type="match status" value="1"/>
</dbReference>
<evidence type="ECO:0000256" key="5">
    <source>
        <dbReference type="ARBA" id="ARBA00022982"/>
    </source>
</evidence>
<reference evidence="9 10" key="1">
    <citation type="submission" date="2022-08" db="EMBL/GenBank/DDBJ databases">
        <title>Genome Sequence of the sulphate-reducing bacterium, Pseudodesulfovibrio sp. SYK.</title>
        <authorList>
            <person name="Kondo R."/>
            <person name="Kataoka T."/>
        </authorList>
    </citation>
    <scope>NUCLEOTIDE SEQUENCE [LARGE SCALE GENOMIC DNA]</scope>
    <source>
        <strain evidence="9 10">SYK</strain>
    </source>
</reference>
<keyword evidence="4 7" id="KW-0479">Metal-binding</keyword>
<name>A0ABM8AZM4_9BACT</name>
<dbReference type="InterPro" id="IPR024935">
    <property type="entry name" value="Rubredoxin_dom"/>
</dbReference>
<comment type="similarity">
    <text evidence="2 7">Belongs to the rubredoxin family.</text>
</comment>
<evidence type="ECO:0000313" key="10">
    <source>
        <dbReference type="Proteomes" id="UP001317742"/>
    </source>
</evidence>
<keyword evidence="5 7" id="KW-0249">Electron transport</keyword>
<dbReference type="RefSeq" id="WP_163810376.1">
    <property type="nucleotide sequence ID" value="NZ_AP026709.1"/>
</dbReference>
<organism evidence="9 10">
    <name type="scientific">Pseudodesulfovibrio nedwellii</name>
    <dbReference type="NCBI Taxonomy" id="2973072"/>
    <lineage>
        <taxon>Bacteria</taxon>
        <taxon>Pseudomonadati</taxon>
        <taxon>Thermodesulfobacteriota</taxon>
        <taxon>Desulfovibrionia</taxon>
        <taxon>Desulfovibrionales</taxon>
        <taxon>Desulfovibrionaceae</taxon>
    </lineage>
</organism>
<evidence type="ECO:0000256" key="3">
    <source>
        <dbReference type="ARBA" id="ARBA00022448"/>
    </source>
</evidence>
<keyword evidence="3 7" id="KW-0813">Transport</keyword>
<evidence type="ECO:0000313" key="9">
    <source>
        <dbReference type="EMBL" id="BDQ36811.1"/>
    </source>
</evidence>
<feature type="domain" description="Rubredoxin-like" evidence="8">
    <location>
        <begin position="1"/>
        <end position="51"/>
    </location>
</feature>
<gene>
    <name evidence="9" type="ORF">SYK_11710</name>
</gene>
<dbReference type="InterPro" id="IPR024922">
    <property type="entry name" value="Rubredoxin"/>
</dbReference>
<dbReference type="PROSITE" id="PS00202">
    <property type="entry name" value="RUBREDOXIN"/>
    <property type="match status" value="1"/>
</dbReference>
<protein>
    <recommendedName>
        <fullName evidence="7">Rubredoxin</fullName>
    </recommendedName>
</protein>
<keyword evidence="6 7" id="KW-0408">Iron</keyword>
<evidence type="ECO:0000256" key="6">
    <source>
        <dbReference type="ARBA" id="ARBA00023004"/>
    </source>
</evidence>
<dbReference type="Gene3D" id="2.20.28.10">
    <property type="match status" value="1"/>
</dbReference>
<evidence type="ECO:0000256" key="1">
    <source>
        <dbReference type="ARBA" id="ARBA00002360"/>
    </source>
</evidence>
<evidence type="ECO:0000256" key="4">
    <source>
        <dbReference type="ARBA" id="ARBA00022723"/>
    </source>
</evidence>
<evidence type="ECO:0000259" key="8">
    <source>
        <dbReference type="PROSITE" id="PS50903"/>
    </source>
</evidence>
<evidence type="ECO:0000256" key="7">
    <source>
        <dbReference type="PIRNR" id="PIRNR000071"/>
    </source>
</evidence>
<comment type="cofactor">
    <cofactor evidence="7">
        <name>Fe(3+)</name>
        <dbReference type="ChEBI" id="CHEBI:29034"/>
    </cofactor>
    <text evidence="7">Binds 1 Fe(3+) ion per subunit.</text>
</comment>
<dbReference type="PROSITE" id="PS50903">
    <property type="entry name" value="RUBREDOXIN_LIKE"/>
    <property type="match status" value="1"/>
</dbReference>
<dbReference type="PANTHER" id="PTHR47627">
    <property type="entry name" value="RUBREDOXIN"/>
    <property type="match status" value="1"/>
</dbReference>
<dbReference type="PANTHER" id="PTHR47627:SF1">
    <property type="entry name" value="RUBREDOXIN-1-RELATED"/>
    <property type="match status" value="1"/>
</dbReference>
<dbReference type="PIRSF" id="PIRSF000071">
    <property type="entry name" value="Rubredoxin"/>
    <property type="match status" value="1"/>
</dbReference>
<comment type="function">
    <text evidence="1">Rubredoxin is a small nonheme, iron protein lacking acid-labile sulfide. Its single Fe, chelated to 4 Cys, functions as an electron acceptor and may also stabilize the conformation of the molecule.</text>
</comment>
<dbReference type="Pfam" id="PF00301">
    <property type="entry name" value="Rubredoxin"/>
    <property type="match status" value="1"/>
</dbReference>
<dbReference type="InterPro" id="IPR024934">
    <property type="entry name" value="Rubredoxin-like_dom"/>
</dbReference>
<dbReference type="InterPro" id="IPR050526">
    <property type="entry name" value="Rubredoxin_ET"/>
</dbReference>
<dbReference type="EMBL" id="AP026709">
    <property type="protein sequence ID" value="BDQ36811.1"/>
    <property type="molecule type" value="Genomic_DNA"/>
</dbReference>
<proteinExistence type="inferred from homology"/>
<dbReference type="Proteomes" id="UP001317742">
    <property type="component" value="Chromosome"/>
</dbReference>
<dbReference type="InterPro" id="IPR018527">
    <property type="entry name" value="Rubredoxin_Fe_BS"/>
</dbReference>
<dbReference type="PRINTS" id="PR00163">
    <property type="entry name" value="RUBREDOXIN"/>
</dbReference>
<dbReference type="SUPFAM" id="SSF57802">
    <property type="entry name" value="Rubredoxin-like"/>
    <property type="match status" value="1"/>
</dbReference>
<evidence type="ECO:0000256" key="2">
    <source>
        <dbReference type="ARBA" id="ARBA00005337"/>
    </source>
</evidence>